<organism evidence="13">
    <name type="scientific">Reynoutria sachalinensis</name>
    <name type="common">giant knotweed</name>
    <dbReference type="NCBI Taxonomy" id="76036"/>
    <lineage>
        <taxon>Eukaryota</taxon>
        <taxon>Viridiplantae</taxon>
        <taxon>Streptophyta</taxon>
        <taxon>Embryophyta</taxon>
        <taxon>Tracheophyta</taxon>
        <taxon>Spermatophyta</taxon>
        <taxon>Magnoliopsida</taxon>
        <taxon>eudicotyledons</taxon>
        <taxon>Gunneridae</taxon>
        <taxon>Pentapetalae</taxon>
        <taxon>Caryophyllales</taxon>
        <taxon>Polygonaceae</taxon>
        <taxon>Polygonoideae</taxon>
        <taxon>Polygoneae</taxon>
        <taxon>Reynoutria</taxon>
    </lineage>
</organism>
<evidence type="ECO:0000313" key="13">
    <source>
        <dbReference type="EMBL" id="BAU59413.1"/>
    </source>
</evidence>
<evidence type="ECO:0000256" key="2">
    <source>
        <dbReference type="ARBA" id="ARBA00010617"/>
    </source>
</evidence>
<evidence type="ECO:0000256" key="6">
    <source>
        <dbReference type="ARBA" id="ARBA00022989"/>
    </source>
</evidence>
<dbReference type="InterPro" id="IPR017972">
    <property type="entry name" value="Cyt_P450_CS"/>
</dbReference>
<keyword evidence="3 11" id="KW-0349">Heme</keyword>
<evidence type="ECO:0000256" key="8">
    <source>
        <dbReference type="ARBA" id="ARBA00023004"/>
    </source>
</evidence>
<dbReference type="GO" id="GO:0016705">
    <property type="term" value="F:oxidoreductase activity, acting on paired donors, with incorporation or reduction of molecular oxygen"/>
    <property type="evidence" value="ECO:0007669"/>
    <property type="project" value="InterPro"/>
</dbReference>
<dbReference type="InterPro" id="IPR050665">
    <property type="entry name" value="Cytochrome_P450_Monooxygen"/>
</dbReference>
<dbReference type="EMBL" id="LC060456">
    <property type="protein sequence ID" value="BAU59413.1"/>
    <property type="molecule type" value="mRNA"/>
</dbReference>
<dbReference type="InterPro" id="IPR001128">
    <property type="entry name" value="Cyt_P450"/>
</dbReference>
<dbReference type="AlphaFoldDB" id="A0A140JTI6"/>
<dbReference type="GO" id="GO:0016020">
    <property type="term" value="C:membrane"/>
    <property type="evidence" value="ECO:0007669"/>
    <property type="project" value="UniProtKB-SubCell"/>
</dbReference>
<evidence type="ECO:0000256" key="7">
    <source>
        <dbReference type="ARBA" id="ARBA00023002"/>
    </source>
</evidence>
<evidence type="ECO:0000256" key="11">
    <source>
        <dbReference type="PIRSR" id="PIRSR602401-1"/>
    </source>
</evidence>
<dbReference type="PANTHER" id="PTHR24282:SF15">
    <property type="entry name" value="CYTOCHROME P450, FAMILY 715, SUBFAMILY A, POLYPEPTIDE 1"/>
    <property type="match status" value="1"/>
</dbReference>
<protein>
    <submittedName>
        <fullName evidence="13">Cytochrome P450 715A35</fullName>
    </submittedName>
</protein>
<dbReference type="InterPro" id="IPR002401">
    <property type="entry name" value="Cyt_P450_E_grp-I"/>
</dbReference>
<evidence type="ECO:0000256" key="4">
    <source>
        <dbReference type="ARBA" id="ARBA00022692"/>
    </source>
</evidence>
<dbReference type="InterPro" id="IPR036396">
    <property type="entry name" value="Cyt_P450_sf"/>
</dbReference>
<keyword evidence="4" id="KW-0812">Transmembrane</keyword>
<proteinExistence type="evidence at transcript level"/>
<evidence type="ECO:0000256" key="10">
    <source>
        <dbReference type="ARBA" id="ARBA00023136"/>
    </source>
</evidence>
<dbReference type="GO" id="GO:0004497">
    <property type="term" value="F:monooxygenase activity"/>
    <property type="evidence" value="ECO:0007669"/>
    <property type="project" value="UniProtKB-KW"/>
</dbReference>
<keyword evidence="8 11" id="KW-0408">Iron</keyword>
<keyword evidence="7 12" id="KW-0560">Oxidoreductase</keyword>
<dbReference type="PRINTS" id="PR00463">
    <property type="entry name" value="EP450I"/>
</dbReference>
<comment type="subcellular location">
    <subcellularLocation>
        <location evidence="1">Membrane</location>
    </subcellularLocation>
</comment>
<name>A0A140JTI6_9CARY</name>
<keyword evidence="6" id="KW-1133">Transmembrane helix</keyword>
<dbReference type="GO" id="GO:0020037">
    <property type="term" value="F:heme binding"/>
    <property type="evidence" value="ECO:0007669"/>
    <property type="project" value="InterPro"/>
</dbReference>
<keyword evidence="9 12" id="KW-0503">Monooxygenase</keyword>
<dbReference type="PROSITE" id="PS00086">
    <property type="entry name" value="CYTOCHROME_P450"/>
    <property type="match status" value="1"/>
</dbReference>
<keyword evidence="10" id="KW-0472">Membrane</keyword>
<feature type="binding site" description="axial binding residue" evidence="11">
    <location>
        <position position="471"/>
    </location>
    <ligand>
        <name>heme</name>
        <dbReference type="ChEBI" id="CHEBI:30413"/>
    </ligand>
    <ligandPart>
        <name>Fe</name>
        <dbReference type="ChEBI" id="CHEBI:18248"/>
    </ligandPart>
</feature>
<dbReference type="GO" id="GO:0005506">
    <property type="term" value="F:iron ion binding"/>
    <property type="evidence" value="ECO:0007669"/>
    <property type="project" value="InterPro"/>
</dbReference>
<evidence type="ECO:0000256" key="1">
    <source>
        <dbReference type="ARBA" id="ARBA00004370"/>
    </source>
</evidence>
<evidence type="ECO:0000256" key="3">
    <source>
        <dbReference type="ARBA" id="ARBA00022617"/>
    </source>
</evidence>
<dbReference type="Gene3D" id="1.10.630.10">
    <property type="entry name" value="Cytochrome P450"/>
    <property type="match status" value="1"/>
</dbReference>
<dbReference type="SUPFAM" id="SSF48264">
    <property type="entry name" value="Cytochrome P450"/>
    <property type="match status" value="1"/>
</dbReference>
<comment type="similarity">
    <text evidence="2 12">Belongs to the cytochrome P450 family.</text>
</comment>
<keyword evidence="5 11" id="KW-0479">Metal-binding</keyword>
<accession>A0A140JTI6</accession>
<reference evidence="13" key="1">
    <citation type="journal article" date="2016" name="Plant Mol. Biol.">
        <title>Cytochrome P450 CYP71AT96 catalyses the final step of herbivore-induced phenylacetonitrile biosynthesis in the giant knotweed, Fallopia sachalinensis.</title>
        <authorList>
            <person name="Yamaguchi T."/>
            <person name="Noge K."/>
            <person name="Asano Y."/>
        </authorList>
    </citation>
    <scope>NUCLEOTIDE SEQUENCE</scope>
</reference>
<sequence length="525" mass="59694">MRMVGVIMCVALGAFVCFLLWKLFNTCYLKPLQTYHKLKSHGFSGPIPHFPLGNRSEMMNTSTQEEDDNGSSSCVGISHNIHPTCMPYFSRWQKAYGKVFVYWVGTEPFLYVADPEFLKQMSAAAATRNWGKPLVFKGDRQTLFGQYGLNMIEAEGWVLHKRIISPAFSTSYIKLIPNSMVECTKKLTGRWATLVASSNHMEIDVEYDISSISAEIISKTGFGLGYEEGKLIYNKLRAMQFVLFKNMYNRYIGVPFGQFLSPKETLEATRLGNEIDKLLQSIISARRNVIGDNPQQDLLGLMLQGIRDDEHKLIKGMMDKEIIDECKAFFFAGYESGTLAISWTLLFLSVDQKWQKELREEIKEVVGDGEIDWTTLARLKKMDLVMSEVLRLYPSAPSGVRRAKGDIKIGETIIPEGTNIWIDTLGMHHDRDLWGDDVHEFKPERFREDPLHGGCQHNMGYIPFGFGGRMCAGKNYATMLYKIVLCTLLSRFSFSVSPAYRHSPVYFFTLRPSKGIRLIVKSLQG</sequence>
<evidence type="ECO:0000256" key="5">
    <source>
        <dbReference type="ARBA" id="ARBA00022723"/>
    </source>
</evidence>
<evidence type="ECO:0000256" key="9">
    <source>
        <dbReference type="ARBA" id="ARBA00023033"/>
    </source>
</evidence>
<dbReference type="PRINTS" id="PR00385">
    <property type="entry name" value="P450"/>
</dbReference>
<dbReference type="Pfam" id="PF00067">
    <property type="entry name" value="p450"/>
    <property type="match status" value="1"/>
</dbReference>
<gene>
    <name evidence="13" type="primary">cyp715a35</name>
</gene>
<dbReference type="PANTHER" id="PTHR24282">
    <property type="entry name" value="CYTOCHROME P450 FAMILY MEMBER"/>
    <property type="match status" value="1"/>
</dbReference>
<comment type="cofactor">
    <cofactor evidence="11">
        <name>heme</name>
        <dbReference type="ChEBI" id="CHEBI:30413"/>
    </cofactor>
</comment>
<evidence type="ECO:0000256" key="12">
    <source>
        <dbReference type="RuleBase" id="RU000461"/>
    </source>
</evidence>